<name>A0A953T1R5_9BURK</name>
<evidence type="ECO:0000313" key="2">
    <source>
        <dbReference type="EMBL" id="MBZ1350598.1"/>
    </source>
</evidence>
<feature type="coiled-coil region" evidence="1">
    <location>
        <begin position="291"/>
        <end position="345"/>
    </location>
</feature>
<dbReference type="RefSeq" id="WP_259660966.1">
    <property type="nucleotide sequence ID" value="NZ_JAHXRI010000006.1"/>
</dbReference>
<sequence length="435" mass="51324">MEKSRQELFELVWSMPMTKLSKQFELSDVGLRKICVKHQIPLPLQGHWTRKQFGKEAPRPELPDKDFNPIIEINDDYKIKLNKERSEVKKAAIKIALNPPTSQLRSPEQLKHERCITAFNEIKEFIVEMEKKQNVVKFETIKDKPPTFPPTHIFSFSYFRSSRHGFPLYATARNAIRAICIADELFERLEEKGIEIQIDFDDRSGTTMNAVKDGERLQFNFREPYTKVGRTPALSKIEKQLHNYAWESSQIEVPQNVLCINFGWSSYTKKAFKDSGLKLEHQIENIVGYIVKKLDEEIEESKQREIRARESERKKYIWDYNERIAKSRKNQLEHALKESKDLENLIRLKVYLKTMKGIFSKLPADEKAAGFTWIELVKTELKTIQPIETRIKRIKRAAKKPTKKIKELWYVDPLPDDHQPDFEAIYAEERRHYID</sequence>
<organism evidence="2 3">
    <name type="scientific">Zwartia hollandica</name>
    <dbReference type="NCBI Taxonomy" id="324606"/>
    <lineage>
        <taxon>Bacteria</taxon>
        <taxon>Pseudomonadati</taxon>
        <taxon>Pseudomonadota</taxon>
        <taxon>Betaproteobacteria</taxon>
        <taxon>Burkholderiales</taxon>
        <taxon>Alcaligenaceae</taxon>
        <taxon>Zwartia</taxon>
    </lineage>
</organism>
<accession>A0A953T1R5</accession>
<evidence type="ECO:0000256" key="1">
    <source>
        <dbReference type="SAM" id="Coils"/>
    </source>
</evidence>
<gene>
    <name evidence="2" type="ORF">KZZ10_08050</name>
</gene>
<comment type="caution">
    <text evidence="2">The sequence shown here is derived from an EMBL/GenBank/DDBJ whole genome shotgun (WGS) entry which is preliminary data.</text>
</comment>
<keyword evidence="1" id="KW-0175">Coiled coil</keyword>
<dbReference type="AlphaFoldDB" id="A0A953T1R5"/>
<dbReference type="Proteomes" id="UP000739565">
    <property type="component" value="Unassembled WGS sequence"/>
</dbReference>
<dbReference type="EMBL" id="JAHXRI010000006">
    <property type="protein sequence ID" value="MBZ1350598.1"/>
    <property type="molecule type" value="Genomic_DNA"/>
</dbReference>
<keyword evidence="3" id="KW-1185">Reference proteome</keyword>
<evidence type="ECO:0000313" key="3">
    <source>
        <dbReference type="Proteomes" id="UP000739565"/>
    </source>
</evidence>
<proteinExistence type="predicted"/>
<reference evidence="2" key="1">
    <citation type="submission" date="2021-07" db="EMBL/GenBank/DDBJ databases">
        <title>New genus and species of the family Alcaligenaceae.</title>
        <authorList>
            <person name="Hahn M.W."/>
        </authorList>
    </citation>
    <scope>NUCLEOTIDE SEQUENCE</scope>
    <source>
        <strain evidence="2">LF4-65</strain>
    </source>
</reference>
<protein>
    <submittedName>
        <fullName evidence="2">Uncharacterized protein</fullName>
    </submittedName>
</protein>